<evidence type="ECO:0000313" key="3">
    <source>
        <dbReference type="RefSeq" id="XP_071933217.1"/>
    </source>
</evidence>
<reference evidence="3" key="1">
    <citation type="submission" date="2025-08" db="UniProtKB">
        <authorList>
            <consortium name="RefSeq"/>
        </authorList>
    </citation>
    <scope>IDENTIFICATION</scope>
    <source>
        <tissue evidence="3">Leaves</tissue>
    </source>
</reference>
<dbReference type="RefSeq" id="XP_071933217.1">
    <property type="nucleotide sequence ID" value="XM_072077116.1"/>
</dbReference>
<evidence type="ECO:0000259" key="1">
    <source>
        <dbReference type="Pfam" id="PF13456"/>
    </source>
</evidence>
<dbReference type="GeneID" id="140035754"/>
<accession>A0ABM4WN47</accession>
<sequence length="209" mass="24371">MEIKNLIAFSDSDLLVHQTLKQWVTRDSKIILYHCSLLSLASKFRNLELRHILRTCNAFADALATLFSMIQHPDELVIEPVQIQLQDRPTHCLVMERVSDVRPWYNDIKKFMKMGSYPSDADSVVKSFLRRMPSRFFLNEEVLYNKTSDLGLLRCINEEEANYLMKKVHSGVCEPHMNGHLLAKKIMRSGYFCLTMRHDCANFVKKCIK</sequence>
<dbReference type="InterPro" id="IPR002156">
    <property type="entry name" value="RNaseH_domain"/>
</dbReference>
<keyword evidence="2" id="KW-1185">Reference proteome</keyword>
<dbReference type="Pfam" id="PF13456">
    <property type="entry name" value="RVT_3"/>
    <property type="match status" value="1"/>
</dbReference>
<evidence type="ECO:0000313" key="2">
    <source>
        <dbReference type="Proteomes" id="UP001652660"/>
    </source>
</evidence>
<dbReference type="InterPro" id="IPR036397">
    <property type="entry name" value="RNaseH_sf"/>
</dbReference>
<dbReference type="Gene3D" id="1.10.340.70">
    <property type="match status" value="1"/>
</dbReference>
<organism evidence="2 3">
    <name type="scientific">Coffea arabica</name>
    <name type="common">Arabian coffee</name>
    <dbReference type="NCBI Taxonomy" id="13443"/>
    <lineage>
        <taxon>Eukaryota</taxon>
        <taxon>Viridiplantae</taxon>
        <taxon>Streptophyta</taxon>
        <taxon>Embryophyta</taxon>
        <taxon>Tracheophyta</taxon>
        <taxon>Spermatophyta</taxon>
        <taxon>Magnoliopsida</taxon>
        <taxon>eudicotyledons</taxon>
        <taxon>Gunneridae</taxon>
        <taxon>Pentapetalae</taxon>
        <taxon>asterids</taxon>
        <taxon>lamiids</taxon>
        <taxon>Gentianales</taxon>
        <taxon>Rubiaceae</taxon>
        <taxon>Ixoroideae</taxon>
        <taxon>Gardenieae complex</taxon>
        <taxon>Bertiereae - Coffeeae clade</taxon>
        <taxon>Coffeeae</taxon>
        <taxon>Coffea</taxon>
    </lineage>
</organism>
<dbReference type="PANTHER" id="PTHR48475">
    <property type="entry name" value="RIBONUCLEASE H"/>
    <property type="match status" value="1"/>
</dbReference>
<dbReference type="Proteomes" id="UP001652660">
    <property type="component" value="Chromosome 2c"/>
</dbReference>
<feature type="domain" description="RNase H type-1" evidence="1">
    <location>
        <begin position="2"/>
        <end position="65"/>
    </location>
</feature>
<dbReference type="PANTHER" id="PTHR48475:SF1">
    <property type="entry name" value="RNASE H TYPE-1 DOMAIN-CONTAINING PROTEIN"/>
    <property type="match status" value="1"/>
</dbReference>
<proteinExistence type="predicted"/>
<dbReference type="Gene3D" id="3.30.420.10">
    <property type="entry name" value="Ribonuclease H-like superfamily/Ribonuclease H"/>
    <property type="match status" value="1"/>
</dbReference>
<gene>
    <name evidence="3" type="primary">LOC140035754</name>
</gene>
<protein>
    <recommendedName>
        <fullName evidence="1">RNase H type-1 domain-containing protein</fullName>
    </recommendedName>
</protein>
<name>A0ABM4WN47_COFAR</name>